<sequence length="71" mass="8411">MYRERGTSPTHPEVRQLALQWQEQVQKFIPESNPEFMKQAEEFHANNPGNELQQGVDEPLYHYITQALQEQ</sequence>
<gene>
    <name evidence="1" type="ORF">SDC9_138385</name>
</gene>
<accession>A0A645DQ50</accession>
<reference evidence="1" key="1">
    <citation type="submission" date="2019-08" db="EMBL/GenBank/DDBJ databases">
        <authorList>
            <person name="Kucharzyk K."/>
            <person name="Murdoch R.W."/>
            <person name="Higgins S."/>
            <person name="Loffler F."/>
        </authorList>
    </citation>
    <scope>NUCLEOTIDE SEQUENCE</scope>
</reference>
<organism evidence="1">
    <name type="scientific">bioreactor metagenome</name>
    <dbReference type="NCBI Taxonomy" id="1076179"/>
    <lineage>
        <taxon>unclassified sequences</taxon>
        <taxon>metagenomes</taxon>
        <taxon>ecological metagenomes</taxon>
    </lineage>
</organism>
<comment type="caution">
    <text evidence="1">The sequence shown here is derived from an EMBL/GenBank/DDBJ whole genome shotgun (WGS) entry which is preliminary data.</text>
</comment>
<dbReference type="EMBL" id="VSSQ01038348">
    <property type="protein sequence ID" value="MPM91258.1"/>
    <property type="molecule type" value="Genomic_DNA"/>
</dbReference>
<evidence type="ECO:0000313" key="1">
    <source>
        <dbReference type="EMBL" id="MPM91258.1"/>
    </source>
</evidence>
<evidence type="ECO:0008006" key="2">
    <source>
        <dbReference type="Google" id="ProtNLM"/>
    </source>
</evidence>
<dbReference type="AlphaFoldDB" id="A0A645DQ50"/>
<name>A0A645DQ50_9ZZZZ</name>
<protein>
    <recommendedName>
        <fullName evidence="2">TipAS antibiotic-recognition domain-containing protein</fullName>
    </recommendedName>
</protein>
<proteinExistence type="predicted"/>